<evidence type="ECO:0000256" key="1">
    <source>
        <dbReference type="ARBA" id="ARBA00004141"/>
    </source>
</evidence>
<reference evidence="6" key="2">
    <citation type="submission" date="2023-01" db="EMBL/GenBank/DDBJ databases">
        <title>Draft genome sequence of Agaribacter marinus strain NBRC 110023.</title>
        <authorList>
            <person name="Sun Q."/>
            <person name="Mori K."/>
        </authorList>
    </citation>
    <scope>NUCLEOTIDE SEQUENCE</scope>
    <source>
        <strain evidence="6">NBRC 110023</strain>
    </source>
</reference>
<dbReference type="PANTHER" id="PTHR10250">
    <property type="entry name" value="MICROSOMAL GLUTATHIONE S-TRANSFERASE"/>
    <property type="match status" value="1"/>
</dbReference>
<dbReference type="AlphaFoldDB" id="A0AA37STH3"/>
<organism evidence="6 7">
    <name type="scientific">Agaribacter marinus</name>
    <dbReference type="NCBI Taxonomy" id="1431249"/>
    <lineage>
        <taxon>Bacteria</taxon>
        <taxon>Pseudomonadati</taxon>
        <taxon>Pseudomonadota</taxon>
        <taxon>Gammaproteobacteria</taxon>
        <taxon>Alteromonadales</taxon>
        <taxon>Alteromonadaceae</taxon>
        <taxon>Agaribacter</taxon>
    </lineage>
</organism>
<dbReference type="GO" id="GO:0004602">
    <property type="term" value="F:glutathione peroxidase activity"/>
    <property type="evidence" value="ECO:0007669"/>
    <property type="project" value="TreeGrafter"/>
</dbReference>
<dbReference type="GO" id="GO:0016020">
    <property type="term" value="C:membrane"/>
    <property type="evidence" value="ECO:0007669"/>
    <property type="project" value="UniProtKB-SubCell"/>
</dbReference>
<name>A0AA37STH3_9ALTE</name>
<accession>A0AA37STH3</accession>
<evidence type="ECO:0000256" key="3">
    <source>
        <dbReference type="ARBA" id="ARBA00022989"/>
    </source>
</evidence>
<proteinExistence type="predicted"/>
<keyword evidence="7" id="KW-1185">Reference proteome</keyword>
<keyword evidence="4 5" id="KW-0472">Membrane</keyword>
<evidence type="ECO:0000256" key="5">
    <source>
        <dbReference type="SAM" id="Phobius"/>
    </source>
</evidence>
<dbReference type="EMBL" id="BSOT01000005">
    <property type="protein sequence ID" value="GLR69576.1"/>
    <property type="molecule type" value="Genomic_DNA"/>
</dbReference>
<evidence type="ECO:0000313" key="6">
    <source>
        <dbReference type="EMBL" id="GLR69576.1"/>
    </source>
</evidence>
<dbReference type="InterPro" id="IPR050997">
    <property type="entry name" value="MAPEG"/>
</dbReference>
<reference evidence="6" key="1">
    <citation type="journal article" date="2014" name="Int. J. Syst. Evol. Microbiol.">
        <title>Complete genome sequence of Corynebacterium casei LMG S-19264T (=DSM 44701T), isolated from a smear-ripened cheese.</title>
        <authorList>
            <consortium name="US DOE Joint Genome Institute (JGI-PGF)"/>
            <person name="Walter F."/>
            <person name="Albersmeier A."/>
            <person name="Kalinowski J."/>
            <person name="Ruckert C."/>
        </authorList>
    </citation>
    <scope>NUCLEOTIDE SEQUENCE</scope>
    <source>
        <strain evidence="6">NBRC 110023</strain>
    </source>
</reference>
<evidence type="ECO:0000256" key="2">
    <source>
        <dbReference type="ARBA" id="ARBA00022692"/>
    </source>
</evidence>
<keyword evidence="2 5" id="KW-0812">Transmembrane</keyword>
<gene>
    <name evidence="6" type="ORF">GCM10007852_04840</name>
</gene>
<evidence type="ECO:0000256" key="4">
    <source>
        <dbReference type="ARBA" id="ARBA00023136"/>
    </source>
</evidence>
<dbReference type="GO" id="GO:0006691">
    <property type="term" value="P:leukotriene metabolic process"/>
    <property type="evidence" value="ECO:0007669"/>
    <property type="project" value="UniProtKB-ARBA"/>
</dbReference>
<sequence>MQYAELVAMIAVLQFFFFTVKTGQARGKSGLKAPAMTGDDAFERMYRVQMNTLEVLAMFIPALFIASNYWSPLLVSGLGTVYLLGRFIYWRAYVLAPEKRKLGFILSIFPTLILILLSIVGIVMSLVGSQD</sequence>
<dbReference type="SUPFAM" id="SSF161084">
    <property type="entry name" value="MAPEG domain-like"/>
    <property type="match status" value="1"/>
</dbReference>
<dbReference type="Gene3D" id="1.20.120.550">
    <property type="entry name" value="Membrane associated eicosanoid/glutathione metabolism-like domain"/>
    <property type="match status" value="1"/>
</dbReference>
<dbReference type="PANTHER" id="PTHR10250:SF15">
    <property type="entry name" value="MICROSOMAL GLUTATHIONE S-TRANSFERASE-RELATED"/>
    <property type="match status" value="1"/>
</dbReference>
<dbReference type="InterPro" id="IPR023352">
    <property type="entry name" value="MAPEG-like_dom_sf"/>
</dbReference>
<protein>
    <submittedName>
        <fullName evidence="6">Glutathione S-transferase</fullName>
    </submittedName>
</protein>
<dbReference type="Pfam" id="PF01124">
    <property type="entry name" value="MAPEG"/>
    <property type="match status" value="1"/>
</dbReference>
<evidence type="ECO:0000313" key="7">
    <source>
        <dbReference type="Proteomes" id="UP001156601"/>
    </source>
</evidence>
<dbReference type="InterPro" id="IPR001129">
    <property type="entry name" value="Membr-assoc_MAPEG"/>
</dbReference>
<feature type="transmembrane region" description="Helical" evidence="5">
    <location>
        <begin position="102"/>
        <end position="127"/>
    </location>
</feature>
<dbReference type="RefSeq" id="WP_284215899.1">
    <property type="nucleotide sequence ID" value="NZ_BSOT01000005.1"/>
</dbReference>
<dbReference type="GO" id="GO:0004364">
    <property type="term" value="F:glutathione transferase activity"/>
    <property type="evidence" value="ECO:0007669"/>
    <property type="project" value="TreeGrafter"/>
</dbReference>
<feature type="transmembrane region" description="Helical" evidence="5">
    <location>
        <begin position="70"/>
        <end position="90"/>
    </location>
</feature>
<comment type="subcellular location">
    <subcellularLocation>
        <location evidence="1">Membrane</location>
        <topology evidence="1">Multi-pass membrane protein</topology>
    </subcellularLocation>
</comment>
<keyword evidence="3 5" id="KW-1133">Transmembrane helix</keyword>
<comment type="caution">
    <text evidence="6">The sequence shown here is derived from an EMBL/GenBank/DDBJ whole genome shotgun (WGS) entry which is preliminary data.</text>
</comment>
<dbReference type="Proteomes" id="UP001156601">
    <property type="component" value="Unassembled WGS sequence"/>
</dbReference>